<proteinExistence type="predicted"/>
<keyword evidence="3" id="KW-1185">Reference proteome</keyword>
<dbReference type="Proteomes" id="UP000185783">
    <property type="component" value="Unassembled WGS sequence"/>
</dbReference>
<accession>A0A1U7JD87</accession>
<dbReference type="InterPro" id="IPR013783">
    <property type="entry name" value="Ig-like_fold"/>
</dbReference>
<dbReference type="PIRSF" id="PIRSF011386">
    <property type="entry name" value="FixH"/>
    <property type="match status" value="1"/>
</dbReference>
<reference evidence="2 3" key="1">
    <citation type="submission" date="2016-03" db="EMBL/GenBank/DDBJ databases">
        <title>Genome sequence of Nesiotobacter sp. nov., a moderately halophilic alphaproteobacterium isolated from the Yellow Sea, China.</title>
        <authorList>
            <person name="Zhang G."/>
            <person name="Zhang R."/>
        </authorList>
    </citation>
    <scope>NUCLEOTIDE SEQUENCE [LARGE SCALE GENOMIC DNA]</scope>
    <source>
        <strain evidence="2 3">WB1-6</strain>
    </source>
</reference>
<dbReference type="InterPro" id="IPR018037">
    <property type="entry name" value="FixH_proteobacterial"/>
</dbReference>
<dbReference type="Pfam" id="PF05751">
    <property type="entry name" value="FixH"/>
    <property type="match status" value="1"/>
</dbReference>
<comment type="caution">
    <text evidence="2">The sequence shown here is derived from an EMBL/GenBank/DDBJ whole genome shotgun (WGS) entry which is preliminary data.</text>
</comment>
<protein>
    <submittedName>
        <fullName evidence="2">Nitrogen fixation protein FixH</fullName>
    </submittedName>
</protein>
<keyword evidence="1" id="KW-0472">Membrane</keyword>
<keyword evidence="1" id="KW-1133">Transmembrane helix</keyword>
<dbReference type="InterPro" id="IPR008620">
    <property type="entry name" value="FixH"/>
</dbReference>
<dbReference type="STRING" id="197461.A3843_18610"/>
<evidence type="ECO:0000313" key="3">
    <source>
        <dbReference type="Proteomes" id="UP000185783"/>
    </source>
</evidence>
<dbReference type="AlphaFoldDB" id="A0A1U7JD87"/>
<sequence length="174" mass="19303">MTLTMNTNTPKKPRQITGRFVLMCFVGFFGVIFAANAIMMYLALGTFPGLEVESTYEVSQGYNEEIALAKALEAKEWSVDADVDRNDAGQVFVSVKARDKNGAPIQGDEFTIKFQRPTSTSTDVVLRLQEQEAGRYVGNIEHIALGNWTVVVEAYSAGSGDTPVFRSRNRLFFE</sequence>
<gene>
    <name evidence="2" type="ORF">A3843_18610</name>
</gene>
<keyword evidence="1" id="KW-0812">Transmembrane</keyword>
<dbReference type="Gene3D" id="2.60.40.10">
    <property type="entry name" value="Immunoglobulins"/>
    <property type="match status" value="1"/>
</dbReference>
<name>A0A1U7JD87_9HYPH</name>
<feature type="transmembrane region" description="Helical" evidence="1">
    <location>
        <begin position="20"/>
        <end position="44"/>
    </location>
</feature>
<evidence type="ECO:0000313" key="2">
    <source>
        <dbReference type="EMBL" id="OKL42658.1"/>
    </source>
</evidence>
<organism evidence="2 3">
    <name type="scientific">Pseudovibrio exalbescens</name>
    <dbReference type="NCBI Taxonomy" id="197461"/>
    <lineage>
        <taxon>Bacteria</taxon>
        <taxon>Pseudomonadati</taxon>
        <taxon>Pseudomonadota</taxon>
        <taxon>Alphaproteobacteria</taxon>
        <taxon>Hyphomicrobiales</taxon>
        <taxon>Stappiaceae</taxon>
        <taxon>Pseudovibrio</taxon>
    </lineage>
</organism>
<dbReference type="EMBL" id="LVVZ01000041">
    <property type="protein sequence ID" value="OKL42658.1"/>
    <property type="molecule type" value="Genomic_DNA"/>
</dbReference>
<evidence type="ECO:0000256" key="1">
    <source>
        <dbReference type="SAM" id="Phobius"/>
    </source>
</evidence>